<dbReference type="EMBL" id="JACGWJ010000009">
    <property type="protein sequence ID" value="KAL0398234.1"/>
    <property type="molecule type" value="Genomic_DNA"/>
</dbReference>
<sequence length="76" mass="8335">MQTRSRSRSSRGGDAPERQVNGAGQAPPRVIAAPWKFPHPASKPHSMGKRHHLHSVQTPPGNAPHQEAPYNDARPF</sequence>
<reference evidence="2" key="2">
    <citation type="journal article" date="2024" name="Plant">
        <title>Genomic evolution and insights into agronomic trait innovations of Sesamum species.</title>
        <authorList>
            <person name="Miao H."/>
            <person name="Wang L."/>
            <person name="Qu L."/>
            <person name="Liu H."/>
            <person name="Sun Y."/>
            <person name="Le M."/>
            <person name="Wang Q."/>
            <person name="Wei S."/>
            <person name="Zheng Y."/>
            <person name="Lin W."/>
            <person name="Duan Y."/>
            <person name="Cao H."/>
            <person name="Xiong S."/>
            <person name="Wang X."/>
            <person name="Wei L."/>
            <person name="Li C."/>
            <person name="Ma Q."/>
            <person name="Ju M."/>
            <person name="Zhao R."/>
            <person name="Li G."/>
            <person name="Mu C."/>
            <person name="Tian Q."/>
            <person name="Mei H."/>
            <person name="Zhang T."/>
            <person name="Gao T."/>
            <person name="Zhang H."/>
        </authorList>
    </citation>
    <scope>NUCLEOTIDE SEQUENCE</scope>
    <source>
        <strain evidence="2">G02</strain>
    </source>
</reference>
<accession>A0AAW2T0W5</accession>
<comment type="caution">
    <text evidence="2">The sequence shown here is derived from an EMBL/GenBank/DDBJ whole genome shotgun (WGS) entry which is preliminary data.</text>
</comment>
<protein>
    <submittedName>
        <fullName evidence="2">Uncharacterized protein</fullName>
    </submittedName>
</protein>
<name>A0AAW2T0W5_SESRA</name>
<organism evidence="2">
    <name type="scientific">Sesamum radiatum</name>
    <name type="common">Black benniseed</name>
    <dbReference type="NCBI Taxonomy" id="300843"/>
    <lineage>
        <taxon>Eukaryota</taxon>
        <taxon>Viridiplantae</taxon>
        <taxon>Streptophyta</taxon>
        <taxon>Embryophyta</taxon>
        <taxon>Tracheophyta</taxon>
        <taxon>Spermatophyta</taxon>
        <taxon>Magnoliopsida</taxon>
        <taxon>eudicotyledons</taxon>
        <taxon>Gunneridae</taxon>
        <taxon>Pentapetalae</taxon>
        <taxon>asterids</taxon>
        <taxon>lamiids</taxon>
        <taxon>Lamiales</taxon>
        <taxon>Pedaliaceae</taxon>
        <taxon>Sesamum</taxon>
    </lineage>
</organism>
<evidence type="ECO:0000313" key="2">
    <source>
        <dbReference type="EMBL" id="KAL0398234.1"/>
    </source>
</evidence>
<reference evidence="2" key="1">
    <citation type="submission" date="2020-06" db="EMBL/GenBank/DDBJ databases">
        <authorList>
            <person name="Li T."/>
            <person name="Hu X."/>
            <person name="Zhang T."/>
            <person name="Song X."/>
            <person name="Zhang H."/>
            <person name="Dai N."/>
            <person name="Sheng W."/>
            <person name="Hou X."/>
            <person name="Wei L."/>
        </authorList>
    </citation>
    <scope>NUCLEOTIDE SEQUENCE</scope>
    <source>
        <strain evidence="2">G02</strain>
        <tissue evidence="2">Leaf</tissue>
    </source>
</reference>
<feature type="region of interest" description="Disordered" evidence="1">
    <location>
        <begin position="1"/>
        <end position="76"/>
    </location>
</feature>
<proteinExistence type="predicted"/>
<gene>
    <name evidence="2" type="ORF">Sradi_2166700</name>
</gene>
<dbReference type="AlphaFoldDB" id="A0AAW2T0W5"/>
<evidence type="ECO:0000256" key="1">
    <source>
        <dbReference type="SAM" id="MobiDB-lite"/>
    </source>
</evidence>